<evidence type="ECO:0000313" key="2">
    <source>
        <dbReference type="EMBL" id="CBZ24226.1"/>
    </source>
</evidence>
<dbReference type="AlphaFoldDB" id="E9AMS1"/>
<dbReference type="Proteomes" id="UP000007259">
    <property type="component" value="Chromosome 9"/>
</dbReference>
<feature type="compositionally biased region" description="Low complexity" evidence="1">
    <location>
        <begin position="421"/>
        <end position="435"/>
    </location>
</feature>
<feature type="region of interest" description="Disordered" evidence="1">
    <location>
        <begin position="1"/>
        <end position="34"/>
    </location>
</feature>
<dbReference type="KEGG" id="lmi:LMXM_09_0700"/>
<accession>E9AMS1</accession>
<dbReference type="VEuPathDB" id="TriTrypDB:LmxM.09.0700"/>
<dbReference type="GeneID" id="13454577"/>
<dbReference type="RefSeq" id="XP_003872752.1">
    <property type="nucleotide sequence ID" value="XM_003872703.1"/>
</dbReference>
<evidence type="ECO:0000313" key="3">
    <source>
        <dbReference type="Proteomes" id="UP000007259"/>
    </source>
</evidence>
<evidence type="ECO:0000256" key="1">
    <source>
        <dbReference type="SAM" id="MobiDB-lite"/>
    </source>
</evidence>
<feature type="compositionally biased region" description="Polar residues" evidence="1">
    <location>
        <begin position="458"/>
        <end position="482"/>
    </location>
</feature>
<name>E9AMS1_LEIMU</name>
<dbReference type="EMBL" id="FR799562">
    <property type="protein sequence ID" value="CBZ24226.1"/>
    <property type="molecule type" value="Genomic_DNA"/>
</dbReference>
<dbReference type="OrthoDB" id="266249at2759"/>
<dbReference type="PhylomeDB" id="E9AMS1"/>
<dbReference type="OMA" id="HVDANCG"/>
<sequence length="514" mass="55687">MYFFSPVMAGKTAAEPPNDLVSSSSSSSGDPVDDIKESLDRIEKLLNRGQQLLYGDDAADGMEAYGEGAAVSLGEDLGDADAVSIPTARHVDANCGSYQLPPGTRLGLPPRGAGVGAAANVLLYPQSTPQHPANRFQRNSEKLYQRLSGETNHRHPLQKGANRSSLHPRPRANPVSMGNKRLLPGFGKDKLLVSVRGRRVVQIQKEGGIVPNFEDGLDPYDTPQNITIEELKERIRRELEEYRRMGPLMHRYESLRRQKRVTVAKRTPIMQIASRRFTAATTAGLGSKPVKYAPVPVSGATPQRAPNRFGIHAATATTKFGLQAASASRQVVKNTNGTPARSTLRNSHEKRHMENRRANRESHPPVMAPPVNNTYTAYYSPLQMRGGSRSASCELSSNQMAGCSYAAAQHVRDVSKRNPRSPSAVAVSKSSTTTSDLVTEEPAYVESLSGPFADNRAHSTSTQLSATTSPAQLKPPTRTTDPQGDMEVSLPGSMEDCGISQPYVAPLDLSVIKK</sequence>
<feature type="compositionally biased region" description="Basic and acidic residues" evidence="1">
    <location>
        <begin position="351"/>
        <end position="363"/>
    </location>
</feature>
<keyword evidence="3" id="KW-1185">Reference proteome</keyword>
<reference evidence="2 3" key="1">
    <citation type="journal article" date="2011" name="Genome Res.">
        <title>Chromosome and gene copy number variation allow major structural change between species and strains of Leishmania.</title>
        <authorList>
            <person name="Rogers M.B."/>
            <person name="Hilley J.D."/>
            <person name="Dickens N.J."/>
            <person name="Wilkes J."/>
            <person name="Bates P.A."/>
            <person name="Depledge D.P."/>
            <person name="Harris D."/>
            <person name="Her Y."/>
            <person name="Herzyk P."/>
            <person name="Imamura H."/>
            <person name="Otto T.D."/>
            <person name="Sanders M."/>
            <person name="Seeger K."/>
            <person name="Dujardin J.C."/>
            <person name="Berriman M."/>
            <person name="Smith D.F."/>
            <person name="Hertz-Fowler C."/>
            <person name="Mottram J.C."/>
        </authorList>
    </citation>
    <scope>NUCLEOTIDE SEQUENCE [LARGE SCALE GENOMIC DNA]</scope>
    <source>
        <strain evidence="2 3">MHOM/GT/2001/U1103</strain>
    </source>
</reference>
<feature type="region of interest" description="Disordered" evidence="1">
    <location>
        <begin position="412"/>
        <end position="496"/>
    </location>
</feature>
<organism evidence="2 3">
    <name type="scientific">Leishmania mexicana (strain MHOM/GT/2001/U1103)</name>
    <dbReference type="NCBI Taxonomy" id="929439"/>
    <lineage>
        <taxon>Eukaryota</taxon>
        <taxon>Discoba</taxon>
        <taxon>Euglenozoa</taxon>
        <taxon>Kinetoplastea</taxon>
        <taxon>Metakinetoplastina</taxon>
        <taxon>Trypanosomatida</taxon>
        <taxon>Trypanosomatidae</taxon>
        <taxon>Leishmaniinae</taxon>
        <taxon>Leishmania</taxon>
    </lineage>
</organism>
<feature type="region of interest" description="Disordered" evidence="1">
    <location>
        <begin position="149"/>
        <end position="181"/>
    </location>
</feature>
<feature type="compositionally biased region" description="Polar residues" evidence="1">
    <location>
        <begin position="328"/>
        <end position="345"/>
    </location>
</feature>
<feature type="region of interest" description="Disordered" evidence="1">
    <location>
        <begin position="328"/>
        <end position="372"/>
    </location>
</feature>
<gene>
    <name evidence="2" type="ORF">LMXM_09_0700</name>
</gene>
<protein>
    <submittedName>
        <fullName evidence="2">Uncharacterized protein</fullName>
    </submittedName>
</protein>
<proteinExistence type="predicted"/>